<keyword evidence="2" id="KW-1185">Reference proteome</keyword>
<evidence type="ECO:0000313" key="2">
    <source>
        <dbReference type="Proteomes" id="UP001139158"/>
    </source>
</evidence>
<gene>
    <name evidence="1" type="ORF">LJ757_11705</name>
</gene>
<proteinExistence type="predicted"/>
<protein>
    <recommendedName>
        <fullName evidence="3">Restriction endonuclease NotI</fullName>
    </recommendedName>
</protein>
<comment type="caution">
    <text evidence="1">The sequence shown here is derived from an EMBL/GenBank/DDBJ whole genome shotgun (WGS) entry which is preliminary data.</text>
</comment>
<dbReference type="EMBL" id="JAJFZV010000011">
    <property type="protein sequence ID" value="MCC3298467.1"/>
    <property type="molecule type" value="Genomic_DNA"/>
</dbReference>
<evidence type="ECO:0000313" key="1">
    <source>
        <dbReference type="EMBL" id="MCC3298467.1"/>
    </source>
</evidence>
<dbReference type="AlphaFoldDB" id="A0A9X1SD81"/>
<evidence type="ECO:0008006" key="3">
    <source>
        <dbReference type="Google" id="ProtNLM"/>
    </source>
</evidence>
<dbReference type="Proteomes" id="UP001139158">
    <property type="component" value="Unassembled WGS sequence"/>
</dbReference>
<sequence length="308" mass="34030">MNLRPRTVVELFGLDATDARQPWNAILTDQTCPFTDKRCYKVRKSSPEVSIGTCTLSYGTPPAPILICPSRLLDRGQIFTDCLHLLTLHEPGNELHLVPEVKIPGGNVDYFLVSTKNSKVVDFVGIELQTLDTTGSAWPERQRVVERLGIETNDPAVHTAKTFGMNWKMTAKTILVQMHHKASTFEHVNRKLVLVIQNEFLSYMRGEFKFDHFHEPAAISDTVHLHPYGIKDPVDGHRALALGSRMSTDVVGIGEALGVQAETRVELETIVAALEKKISTDTLFSPFNASVAVHKAAPGGDGKPDLVE</sequence>
<name>A0A9X1SD81_9MICC</name>
<accession>A0A9X1SD81</accession>
<organism evidence="1 2">
    <name type="scientific">Arthrobacter caoxuetaonis</name>
    <dbReference type="NCBI Taxonomy" id="2886935"/>
    <lineage>
        <taxon>Bacteria</taxon>
        <taxon>Bacillati</taxon>
        <taxon>Actinomycetota</taxon>
        <taxon>Actinomycetes</taxon>
        <taxon>Micrococcales</taxon>
        <taxon>Micrococcaceae</taxon>
        <taxon>Arthrobacter</taxon>
    </lineage>
</organism>
<reference evidence="1" key="1">
    <citation type="submission" date="2021-10" db="EMBL/GenBank/DDBJ databases">
        <title>Novel species in genus Arthrobacter.</title>
        <authorList>
            <person name="Liu Y."/>
        </authorList>
    </citation>
    <scope>NUCLEOTIDE SEQUENCE</scope>
    <source>
        <strain evidence="1">Zg-Y453</strain>
    </source>
</reference>